<dbReference type="PANTHER" id="PTHR20855:SF3">
    <property type="entry name" value="LD03007P"/>
    <property type="match status" value="1"/>
</dbReference>
<accession>A0ABS9CP19</accession>
<dbReference type="PANTHER" id="PTHR20855">
    <property type="entry name" value="ADIPOR/PROGESTIN RECEPTOR-RELATED"/>
    <property type="match status" value="1"/>
</dbReference>
<comment type="similarity">
    <text evidence="2">Belongs to the UPF0073 (Hly-III) family.</text>
</comment>
<name>A0ABS9CP19_9FIRM</name>
<evidence type="ECO:0000256" key="4">
    <source>
        <dbReference type="ARBA" id="ARBA00022692"/>
    </source>
</evidence>
<evidence type="ECO:0000313" key="9">
    <source>
        <dbReference type="Proteomes" id="UP001299220"/>
    </source>
</evidence>
<keyword evidence="3" id="KW-1003">Cell membrane</keyword>
<evidence type="ECO:0000256" key="7">
    <source>
        <dbReference type="SAM" id="Phobius"/>
    </source>
</evidence>
<feature type="transmembrane region" description="Helical" evidence="7">
    <location>
        <begin position="115"/>
        <end position="136"/>
    </location>
</feature>
<evidence type="ECO:0000256" key="6">
    <source>
        <dbReference type="ARBA" id="ARBA00023136"/>
    </source>
</evidence>
<feature type="transmembrane region" description="Helical" evidence="7">
    <location>
        <begin position="54"/>
        <end position="78"/>
    </location>
</feature>
<gene>
    <name evidence="8" type="ORF">JQM67_09760</name>
</gene>
<protein>
    <submittedName>
        <fullName evidence="8">Hemolysin III family protein</fullName>
    </submittedName>
</protein>
<keyword evidence="9" id="KW-1185">Reference proteome</keyword>
<organism evidence="8 9">
    <name type="scientific">Anaeromassilibacillus senegalensis</name>
    <dbReference type="NCBI Taxonomy" id="1673717"/>
    <lineage>
        <taxon>Bacteria</taxon>
        <taxon>Bacillati</taxon>
        <taxon>Bacillota</taxon>
        <taxon>Clostridia</taxon>
        <taxon>Eubacteriales</taxon>
        <taxon>Acutalibacteraceae</taxon>
        <taxon>Anaeromassilibacillus</taxon>
    </lineage>
</organism>
<dbReference type="EMBL" id="JAFBIT010000003">
    <property type="protein sequence ID" value="MCF2652886.1"/>
    <property type="molecule type" value="Genomic_DNA"/>
</dbReference>
<evidence type="ECO:0000256" key="1">
    <source>
        <dbReference type="ARBA" id="ARBA00004651"/>
    </source>
</evidence>
<sequence length="223" mass="24500">MTRKIWRREDRERLRLPLYSLGEEIFSAVSHGAAALFGVAALVLLLVFCEKTPLKVVSVCVFGGTMILLYTVSTLYHALGVNRAKRVFRVLDHCTIFLLIAGTYTPITLCCLQGAVGFTLFGVVWGAAILGIALNAVNMERFKKLSMVCYLTMGWVVIFALRTVVARMSPFGLWCLLAGGIAYTAGAVVYGFGKKIPYMHSVWHLFVLAGSVLHALTVYSVVL</sequence>
<dbReference type="InterPro" id="IPR005744">
    <property type="entry name" value="Hy-lIII"/>
</dbReference>
<feature type="transmembrane region" description="Helical" evidence="7">
    <location>
        <begin position="202"/>
        <end position="222"/>
    </location>
</feature>
<evidence type="ECO:0000313" key="8">
    <source>
        <dbReference type="EMBL" id="MCF2652886.1"/>
    </source>
</evidence>
<evidence type="ECO:0000256" key="2">
    <source>
        <dbReference type="ARBA" id="ARBA00008488"/>
    </source>
</evidence>
<feature type="transmembrane region" description="Helical" evidence="7">
    <location>
        <begin position="171"/>
        <end position="190"/>
    </location>
</feature>
<proteinExistence type="inferred from homology"/>
<dbReference type="Proteomes" id="UP001299220">
    <property type="component" value="Unassembled WGS sequence"/>
</dbReference>
<dbReference type="InterPro" id="IPR004254">
    <property type="entry name" value="AdipoR/HlyIII-related"/>
</dbReference>
<reference evidence="8 9" key="1">
    <citation type="submission" date="2020-12" db="EMBL/GenBank/DDBJ databases">
        <title>Whole genome sequences of gut porcine anaerobes.</title>
        <authorList>
            <person name="Kubasova T."/>
            <person name="Jahodarova E."/>
            <person name="Rychlik I."/>
        </authorList>
    </citation>
    <scope>NUCLEOTIDE SEQUENCE [LARGE SCALE GENOMIC DNA]</scope>
    <source>
        <strain evidence="8 9">An867</strain>
    </source>
</reference>
<comment type="subcellular location">
    <subcellularLocation>
        <location evidence="1">Cell membrane</location>
        <topology evidence="1">Multi-pass membrane protein</topology>
    </subcellularLocation>
</comment>
<dbReference type="Pfam" id="PF03006">
    <property type="entry name" value="HlyIII"/>
    <property type="match status" value="1"/>
</dbReference>
<keyword evidence="5 7" id="KW-1133">Transmembrane helix</keyword>
<feature type="transmembrane region" description="Helical" evidence="7">
    <location>
        <begin position="148"/>
        <end position="165"/>
    </location>
</feature>
<keyword evidence="4 7" id="KW-0812">Transmembrane</keyword>
<comment type="caution">
    <text evidence="8">The sequence shown here is derived from an EMBL/GenBank/DDBJ whole genome shotgun (WGS) entry which is preliminary data.</text>
</comment>
<evidence type="ECO:0000256" key="3">
    <source>
        <dbReference type="ARBA" id="ARBA00022475"/>
    </source>
</evidence>
<feature type="transmembrane region" description="Helical" evidence="7">
    <location>
        <begin position="90"/>
        <end position="109"/>
    </location>
</feature>
<evidence type="ECO:0000256" key="5">
    <source>
        <dbReference type="ARBA" id="ARBA00022989"/>
    </source>
</evidence>
<keyword evidence="6 7" id="KW-0472">Membrane</keyword>
<dbReference type="NCBIfam" id="TIGR01065">
    <property type="entry name" value="hlyIII"/>
    <property type="match status" value="1"/>
</dbReference>
<feature type="transmembrane region" description="Helical" evidence="7">
    <location>
        <begin position="21"/>
        <end position="48"/>
    </location>
</feature>